<name>A0A9Q8LAZ8_PASFU</name>
<reference evidence="2" key="2">
    <citation type="journal article" date="2022" name="Microb. Genom.">
        <title>A chromosome-scale genome assembly of the tomato pathogen Cladosporium fulvum reveals a compartmentalized genome architecture and the presence of a dispensable chromosome.</title>
        <authorList>
            <person name="Zaccaron A.Z."/>
            <person name="Chen L.H."/>
            <person name="Samaras A."/>
            <person name="Stergiopoulos I."/>
        </authorList>
    </citation>
    <scope>NUCLEOTIDE SEQUENCE</scope>
    <source>
        <strain evidence="2">Race5_Kim</strain>
    </source>
</reference>
<dbReference type="EMBL" id="CP090164">
    <property type="protein sequence ID" value="UJO14067.1"/>
    <property type="molecule type" value="Genomic_DNA"/>
</dbReference>
<accession>A0A9Q8LAZ8</accession>
<evidence type="ECO:0000313" key="2">
    <source>
        <dbReference type="EMBL" id="UJO14067.1"/>
    </source>
</evidence>
<keyword evidence="3" id="KW-1185">Reference proteome</keyword>
<feature type="domain" description="Azaphilone pigments biosynthesis cluster protein L N-terminal" evidence="1">
    <location>
        <begin position="34"/>
        <end position="128"/>
    </location>
</feature>
<sequence>MNLARPTIPFHICSLDILTSSFFLWYAAQWLLMEAVNSAASVVAFATVALNGIKELFKATSAFQDGPEDVAQLIEATQELQQLISRLLSLLTTSGFTIPATFANELKKSFKACEQHVKIFDAKLRRCQPVHGDGSLHWLLARLRPVTYRSDLEKMRLLVLRHLAVFSVHAGIANK</sequence>
<evidence type="ECO:0000313" key="3">
    <source>
        <dbReference type="Proteomes" id="UP000756132"/>
    </source>
</evidence>
<dbReference type="GeneID" id="71982568"/>
<reference evidence="2" key="1">
    <citation type="submission" date="2021-12" db="EMBL/GenBank/DDBJ databases">
        <authorList>
            <person name="Zaccaron A."/>
            <person name="Stergiopoulos I."/>
        </authorList>
    </citation>
    <scope>NUCLEOTIDE SEQUENCE</scope>
    <source>
        <strain evidence="2">Race5_Kim</strain>
    </source>
</reference>
<dbReference type="AlphaFoldDB" id="A0A9Q8LAZ8"/>
<gene>
    <name evidence="2" type="ORF">CLAFUR5_02690</name>
</gene>
<proteinExistence type="predicted"/>
<dbReference type="KEGG" id="ffu:CLAFUR5_02690"/>
<dbReference type="InterPro" id="IPR031348">
    <property type="entry name" value="PigL_N"/>
</dbReference>
<protein>
    <recommendedName>
        <fullName evidence="1">Azaphilone pigments biosynthesis cluster protein L N-terminal domain-containing protein</fullName>
    </recommendedName>
</protein>
<dbReference type="Pfam" id="PF17111">
    <property type="entry name" value="PigL_N"/>
    <property type="match status" value="1"/>
</dbReference>
<dbReference type="Proteomes" id="UP000756132">
    <property type="component" value="Chromosome 2"/>
</dbReference>
<organism evidence="2 3">
    <name type="scientific">Passalora fulva</name>
    <name type="common">Tomato leaf mold</name>
    <name type="synonym">Cladosporium fulvum</name>
    <dbReference type="NCBI Taxonomy" id="5499"/>
    <lineage>
        <taxon>Eukaryota</taxon>
        <taxon>Fungi</taxon>
        <taxon>Dikarya</taxon>
        <taxon>Ascomycota</taxon>
        <taxon>Pezizomycotina</taxon>
        <taxon>Dothideomycetes</taxon>
        <taxon>Dothideomycetidae</taxon>
        <taxon>Mycosphaerellales</taxon>
        <taxon>Mycosphaerellaceae</taxon>
        <taxon>Fulvia</taxon>
    </lineage>
</organism>
<dbReference type="RefSeq" id="XP_047758433.1">
    <property type="nucleotide sequence ID" value="XM_047901838.1"/>
</dbReference>
<evidence type="ECO:0000259" key="1">
    <source>
        <dbReference type="Pfam" id="PF17111"/>
    </source>
</evidence>